<keyword evidence="8" id="KW-1185">Reference proteome</keyword>
<dbReference type="InterPro" id="IPR036291">
    <property type="entry name" value="NAD(P)-bd_dom_sf"/>
</dbReference>
<dbReference type="RefSeq" id="XP_067068180.1">
    <property type="nucleotide sequence ID" value="XM_067211331.1"/>
</dbReference>
<evidence type="ECO:0000256" key="3">
    <source>
        <dbReference type="ARBA" id="ARBA00022840"/>
    </source>
</evidence>
<dbReference type="Gene3D" id="3.30.470.20">
    <property type="entry name" value="ATP-grasp fold, B domain"/>
    <property type="match status" value="1"/>
</dbReference>
<dbReference type="InterPro" id="IPR043938">
    <property type="entry name" value="Ligase_CoA_dom"/>
</dbReference>
<dbReference type="OrthoDB" id="1664372at2759"/>
<dbReference type="GeneID" id="92365277"/>
<keyword evidence="3 4" id="KW-0067">ATP-binding</keyword>
<dbReference type="SUPFAM" id="SSF51735">
    <property type="entry name" value="NAD(P)-binding Rossmann-fold domains"/>
    <property type="match status" value="1"/>
</dbReference>
<comment type="caution">
    <text evidence="7">The sequence shown here is derived from an EMBL/GenBank/DDBJ whole genome shotgun (WGS) entry which is preliminary data.</text>
</comment>
<dbReference type="InterPro" id="IPR032875">
    <property type="entry name" value="Succ_CoA_lig_flav_dom"/>
</dbReference>
<dbReference type="SUPFAM" id="SSF52210">
    <property type="entry name" value="Succinyl-CoA synthetase domains"/>
    <property type="match status" value="2"/>
</dbReference>
<dbReference type="InterPro" id="IPR000182">
    <property type="entry name" value="GNAT_dom"/>
</dbReference>
<sequence>MAKVYDPLQSYLCSNYERSSMNCLFEPRTIALVGATERKFSVGRALFLNMIQQHLEDVVEDSHFNYTVYPVNPTRKECFGKKCYDSLLNIPDVIDLVVIVTPAKTVLGIVQESAKKKVPAILIISSGFKESGPEGIDREKAILDIAKKNGIRILGPNCLGFMNVAYNLNATFVNCMVCRGTTAFLSQSGALCAAVLDWAVKVKIGFSTFVSVGSMSDIDWGDLVDYLGHDPNTKSILMYIESIGNARKFLSAAKEIAISKPIIVIKAGKSRAACKAAASHTGSLVGNYDAFISAMKRIGVLVVDTIEELFNCALVLNKMPHPKGPKLLILTNAGGPAVIAADALDISGGELSILPNSIIDRIDQIASPGWSKCNPIDILGDATPQDYVNILKILGNEEVGDGLLIILSPQDITNPTQVAELIIPIINKIKEKIPVICSWMGANEVAMGQEILVKGGIPEISNPDTAAQTFALIWCHAKHLREVYETPHLEDVKTLLPKAKETALSLIKSALSRGLLTLGEIESKQILKAYGLPVNETFTCTTEEEAIKVAQKIGYPVVCKLYSHIFTHKSDIGGVFLNIKSDDELREAYKSIKYNAYSAGSYTNQDEVFSGVTIETMLSGQILELIIGSITDLQMGPLILFGTGGIYVEILKDTAIALPPLNDTLAKHLMMRTKIYKAFGCSSKRFPYVSIDELALILTRFSNMVVDLSCYVLECDINPLCISIKNDQHSTNTLFPNNISVLDARFILRSSILDTSPLVVRPYPKEYIWTYKIQTSSKSLSSAVNDHTLLIRPIQAADEPKMVEFHKQLSTENIKKQYVPDVSFTDLIAHQRLIAICCADYDRSISLVAISEDECIFGIVRMHKLPARPNRADIRIVVINKYQGLGIGRFLLTKAVDVAESEGIEVLSAHVLDENIGALKVLRQLGFSMERVDEYYYCQLILTDIRHTNTQITLPGVTLASPHKIM</sequence>
<dbReference type="Pfam" id="PF00583">
    <property type="entry name" value="Acetyltransf_1"/>
    <property type="match status" value="1"/>
</dbReference>
<feature type="domain" description="ATP-grasp" evidence="5">
    <location>
        <begin position="524"/>
        <end position="560"/>
    </location>
</feature>
<dbReference type="InterPro" id="IPR051538">
    <property type="entry name" value="Acyl-CoA_Synth/Transferase"/>
</dbReference>
<organism evidence="7 8">
    <name type="scientific">Cryptosporidium andersoni</name>
    <dbReference type="NCBI Taxonomy" id="117008"/>
    <lineage>
        <taxon>Eukaryota</taxon>
        <taxon>Sar</taxon>
        <taxon>Alveolata</taxon>
        <taxon>Apicomplexa</taxon>
        <taxon>Conoidasida</taxon>
        <taxon>Coccidia</taxon>
        <taxon>Eucoccidiorida</taxon>
        <taxon>Eimeriorina</taxon>
        <taxon>Cryptosporidiidae</taxon>
        <taxon>Cryptosporidium</taxon>
    </lineage>
</organism>
<dbReference type="PANTHER" id="PTHR43334:SF1">
    <property type="entry name" value="3-HYDROXYPROPIONATE--COA LIGASE [ADP-FORMING]"/>
    <property type="match status" value="1"/>
</dbReference>
<dbReference type="Gene3D" id="3.40.50.261">
    <property type="entry name" value="Succinyl-CoA synthetase domains"/>
    <property type="match status" value="2"/>
</dbReference>
<dbReference type="GO" id="GO:0046872">
    <property type="term" value="F:metal ion binding"/>
    <property type="evidence" value="ECO:0007669"/>
    <property type="project" value="InterPro"/>
</dbReference>
<dbReference type="InterPro" id="IPR011761">
    <property type="entry name" value="ATP-grasp"/>
</dbReference>
<evidence type="ECO:0000259" key="5">
    <source>
        <dbReference type="PROSITE" id="PS50975"/>
    </source>
</evidence>
<evidence type="ECO:0000259" key="6">
    <source>
        <dbReference type="PROSITE" id="PS51186"/>
    </source>
</evidence>
<dbReference type="PROSITE" id="PS51186">
    <property type="entry name" value="GNAT"/>
    <property type="match status" value="1"/>
</dbReference>
<dbReference type="SUPFAM" id="SSF56059">
    <property type="entry name" value="Glutathione synthetase ATP-binding domain-like"/>
    <property type="match status" value="1"/>
</dbReference>
<dbReference type="EMBL" id="LRBS01000067">
    <property type="protein sequence ID" value="OII76334.1"/>
    <property type="molecule type" value="Genomic_DNA"/>
</dbReference>
<dbReference type="Pfam" id="PF13549">
    <property type="entry name" value="ATP-grasp_5"/>
    <property type="match status" value="1"/>
</dbReference>
<dbReference type="VEuPathDB" id="CryptoDB:cand_010920"/>
<protein>
    <submittedName>
        <fullName evidence="7">Acetyl-synthetase</fullName>
    </submittedName>
</protein>
<dbReference type="GO" id="GO:0043758">
    <property type="term" value="F:acetate-CoA ligase (ADP-forming) activity"/>
    <property type="evidence" value="ECO:0007669"/>
    <property type="project" value="InterPro"/>
</dbReference>
<gene>
    <name evidence="7" type="ORF">cand_010920</name>
</gene>
<reference evidence="7 8" key="1">
    <citation type="submission" date="2016-10" db="EMBL/GenBank/DDBJ databases">
        <title>Reductive evolution of mitochondrial metabolism and differential evolution of invasion-related proteins in Cryptosporidium.</title>
        <authorList>
            <person name="Liu S."/>
            <person name="Roellig D.M."/>
            <person name="Guo Y."/>
            <person name="Li N."/>
            <person name="Frace M.A."/>
            <person name="Tang K."/>
            <person name="Zhang L."/>
            <person name="Feng Y."/>
            <person name="Xiao L."/>
        </authorList>
    </citation>
    <scope>NUCLEOTIDE SEQUENCE [LARGE SCALE GENOMIC DNA]</scope>
    <source>
        <strain evidence="7">30847</strain>
    </source>
</reference>
<dbReference type="InterPro" id="IPR013815">
    <property type="entry name" value="ATP_grasp_subdomain_1"/>
</dbReference>
<dbReference type="Pfam" id="PF13607">
    <property type="entry name" value="Succ_CoA_lig"/>
    <property type="match status" value="1"/>
</dbReference>
<dbReference type="SUPFAM" id="SSF55729">
    <property type="entry name" value="Acyl-CoA N-acyltransferases (Nat)"/>
    <property type="match status" value="1"/>
</dbReference>
<evidence type="ECO:0000256" key="4">
    <source>
        <dbReference type="PROSITE-ProRule" id="PRU00409"/>
    </source>
</evidence>
<dbReference type="AlphaFoldDB" id="A0A1J4MQ70"/>
<keyword evidence="1" id="KW-0436">Ligase</keyword>
<dbReference type="PANTHER" id="PTHR43334">
    <property type="entry name" value="ACETATE--COA LIGASE [ADP-FORMING]"/>
    <property type="match status" value="1"/>
</dbReference>
<dbReference type="InterPro" id="IPR016181">
    <property type="entry name" value="Acyl_CoA_acyltransferase"/>
</dbReference>
<dbReference type="CDD" id="cd04301">
    <property type="entry name" value="NAT_SF"/>
    <property type="match status" value="1"/>
</dbReference>
<name>A0A1J4MQ70_9CRYT</name>
<dbReference type="GO" id="GO:0016747">
    <property type="term" value="F:acyltransferase activity, transferring groups other than amino-acyl groups"/>
    <property type="evidence" value="ECO:0007669"/>
    <property type="project" value="InterPro"/>
</dbReference>
<accession>A0A1J4MQ70</accession>
<dbReference type="Proteomes" id="UP000186804">
    <property type="component" value="Unassembled WGS sequence"/>
</dbReference>
<proteinExistence type="predicted"/>
<evidence type="ECO:0000256" key="2">
    <source>
        <dbReference type="ARBA" id="ARBA00022741"/>
    </source>
</evidence>
<evidence type="ECO:0000256" key="1">
    <source>
        <dbReference type="ARBA" id="ARBA00022598"/>
    </source>
</evidence>
<dbReference type="PROSITE" id="PS50975">
    <property type="entry name" value="ATP_GRASP"/>
    <property type="match status" value="1"/>
</dbReference>
<dbReference type="InterPro" id="IPR016102">
    <property type="entry name" value="Succinyl-CoA_synth-like"/>
</dbReference>
<evidence type="ECO:0000313" key="8">
    <source>
        <dbReference type="Proteomes" id="UP000186804"/>
    </source>
</evidence>
<dbReference type="Gene3D" id="3.30.1490.20">
    <property type="entry name" value="ATP-grasp fold, A domain"/>
    <property type="match status" value="1"/>
</dbReference>
<dbReference type="GO" id="GO:0005524">
    <property type="term" value="F:ATP binding"/>
    <property type="evidence" value="ECO:0007669"/>
    <property type="project" value="UniProtKB-UniRule"/>
</dbReference>
<dbReference type="SMART" id="SM00881">
    <property type="entry name" value="CoA_binding"/>
    <property type="match status" value="1"/>
</dbReference>
<dbReference type="Pfam" id="PF19045">
    <property type="entry name" value="Ligase_CoA_2"/>
    <property type="match status" value="1"/>
</dbReference>
<keyword evidence="2 4" id="KW-0547">Nucleotide-binding</keyword>
<feature type="domain" description="N-acetyltransferase" evidence="6">
    <location>
        <begin position="789"/>
        <end position="945"/>
    </location>
</feature>
<dbReference type="Pfam" id="PF13380">
    <property type="entry name" value="CoA_binding_2"/>
    <property type="match status" value="1"/>
</dbReference>
<dbReference type="InterPro" id="IPR003781">
    <property type="entry name" value="CoA-bd"/>
</dbReference>
<dbReference type="Gene3D" id="3.40.50.720">
    <property type="entry name" value="NAD(P)-binding Rossmann-like Domain"/>
    <property type="match status" value="1"/>
</dbReference>
<evidence type="ECO:0000313" key="7">
    <source>
        <dbReference type="EMBL" id="OII76334.1"/>
    </source>
</evidence>
<dbReference type="Gene3D" id="3.40.630.30">
    <property type="match status" value="1"/>
</dbReference>